<dbReference type="Gene3D" id="3.40.50.300">
    <property type="entry name" value="P-loop containing nucleotide triphosphate hydrolases"/>
    <property type="match status" value="1"/>
</dbReference>
<dbReference type="InterPro" id="IPR027417">
    <property type="entry name" value="P-loop_NTPase"/>
</dbReference>
<accession>A0A672JFC5</accession>
<dbReference type="CDD" id="cd00882">
    <property type="entry name" value="Ras_like_GTPase"/>
    <property type="match status" value="1"/>
</dbReference>
<evidence type="ECO:0000313" key="4">
    <source>
        <dbReference type="Proteomes" id="UP000472267"/>
    </source>
</evidence>
<organism evidence="3 4">
    <name type="scientific">Salarias fasciatus</name>
    <name type="common">Jewelled blenny</name>
    <name type="synonym">Blennius fasciatus</name>
    <dbReference type="NCBI Taxonomy" id="181472"/>
    <lineage>
        <taxon>Eukaryota</taxon>
        <taxon>Metazoa</taxon>
        <taxon>Chordata</taxon>
        <taxon>Craniata</taxon>
        <taxon>Vertebrata</taxon>
        <taxon>Euteleostomi</taxon>
        <taxon>Actinopterygii</taxon>
        <taxon>Neopterygii</taxon>
        <taxon>Teleostei</taxon>
        <taxon>Neoteleostei</taxon>
        <taxon>Acanthomorphata</taxon>
        <taxon>Ovalentaria</taxon>
        <taxon>Blenniimorphae</taxon>
        <taxon>Blenniiformes</taxon>
        <taxon>Blennioidei</taxon>
        <taxon>Blenniidae</taxon>
        <taxon>Salariinae</taxon>
        <taxon>Salarias</taxon>
    </lineage>
</organism>
<dbReference type="PROSITE" id="PS51886">
    <property type="entry name" value="TLDC"/>
    <property type="match status" value="1"/>
</dbReference>
<evidence type="ECO:0000256" key="1">
    <source>
        <dbReference type="ARBA" id="ARBA00009243"/>
    </source>
</evidence>
<dbReference type="GO" id="GO:0006955">
    <property type="term" value="P:immune response"/>
    <property type="evidence" value="ECO:0007669"/>
    <property type="project" value="TreeGrafter"/>
</dbReference>
<keyword evidence="4" id="KW-1185">Reference proteome</keyword>
<comment type="similarity">
    <text evidence="1">Belongs to the IFI44 family.</text>
</comment>
<reference evidence="3" key="2">
    <citation type="submission" date="2025-08" db="UniProtKB">
        <authorList>
            <consortium name="Ensembl"/>
        </authorList>
    </citation>
    <scope>IDENTIFICATION</scope>
</reference>
<dbReference type="PANTHER" id="PTHR14241:SF19">
    <property type="entry name" value="INTERFERON-INDUCED PROTEIN 44-LIKE ISOFORM X1-RELATED"/>
    <property type="match status" value="1"/>
</dbReference>
<dbReference type="PANTHER" id="PTHR14241">
    <property type="entry name" value="INTERFERON-INDUCED PROTEIN 44"/>
    <property type="match status" value="1"/>
</dbReference>
<feature type="domain" description="TLDc" evidence="2">
    <location>
        <begin position="1"/>
        <end position="161"/>
    </location>
</feature>
<sequence>MSSVTSRLSEDQQRKLLSLFDHVRLHLLYKASVHGYTAADFHARCDKQGPTVTVAYNTSDFVFGAYASKDFTRSGGDVLDDKAFLYSITAQRNKPLKVAGISGRCGFKDGADAAPDFGGLQFLSDDKPEVKSQPNTGFKFEEREMHGGDLKLTELEVYRVESLGDLLAKPWRNIKWTAERREELMKSILNYKPDMSSVQQARVLLVGPVGTGKSSFFNSINSIFRGSMMVQAIAGTMGKSVTTQFRSYSIKSGKGGGVIPVVLCDTMGLEGEADGGLDIEDLVNIYKGHVKDRYQFSTSAPLSPDAPAYQKHSTLSDKIHCAVYFIDTSSISLLSQKMLDKFAAIRKKTNQLGIPQIVLMTKVDEACKLVAEDLKNVYRSVYIHKKAQELSELLGVPLSCVLPVKNYSDEVDLDPDIDVLLLSAVQHMLNFADSFFENQDQEDSGQDLYRCNKNFQPVS</sequence>
<dbReference type="Ensembl" id="ENSSFAT00005053452.1">
    <property type="protein sequence ID" value="ENSSFAP00005051805.1"/>
    <property type="gene ID" value="ENSSFAG00005024862.1"/>
</dbReference>
<dbReference type="InterPro" id="IPR006571">
    <property type="entry name" value="TLDc_dom"/>
</dbReference>
<dbReference type="OMA" id="NSMKPIT"/>
<protein>
    <submittedName>
        <fullName evidence="3">Interferon-induced protein 44-like</fullName>
    </submittedName>
</protein>
<dbReference type="RefSeq" id="XP_029973006.1">
    <property type="nucleotide sequence ID" value="XM_030117146.1"/>
</dbReference>
<dbReference type="SMART" id="SM00584">
    <property type="entry name" value="TLDc"/>
    <property type="match status" value="1"/>
</dbReference>
<evidence type="ECO:0000313" key="3">
    <source>
        <dbReference type="Ensembl" id="ENSSFAP00005051805.1"/>
    </source>
</evidence>
<dbReference type="Proteomes" id="UP000472267">
    <property type="component" value="Chromosome 19"/>
</dbReference>
<dbReference type="AlphaFoldDB" id="A0A672JFC5"/>
<gene>
    <name evidence="3" type="primary">LOC115406882</name>
</gene>
<dbReference type="FunCoup" id="A0A672JFC5">
    <property type="interactions" value="39"/>
</dbReference>
<dbReference type="Pfam" id="PF07534">
    <property type="entry name" value="TLD"/>
    <property type="match status" value="1"/>
</dbReference>
<reference evidence="3" key="1">
    <citation type="submission" date="2019-06" db="EMBL/GenBank/DDBJ databases">
        <authorList>
            <consortium name="Wellcome Sanger Institute Data Sharing"/>
        </authorList>
    </citation>
    <scope>NUCLEOTIDE SEQUENCE [LARGE SCALE GENOMIC DNA]</scope>
</reference>
<proteinExistence type="inferred from homology"/>
<evidence type="ECO:0000259" key="2">
    <source>
        <dbReference type="PROSITE" id="PS51886"/>
    </source>
</evidence>
<dbReference type="SUPFAM" id="SSF52540">
    <property type="entry name" value="P-loop containing nucleoside triphosphate hydrolases"/>
    <property type="match status" value="1"/>
</dbReference>
<dbReference type="InParanoid" id="A0A672JFC5"/>
<dbReference type="OrthoDB" id="25620at2759"/>
<reference evidence="3" key="3">
    <citation type="submission" date="2025-09" db="UniProtKB">
        <authorList>
            <consortium name="Ensembl"/>
        </authorList>
    </citation>
    <scope>IDENTIFICATION</scope>
</reference>
<dbReference type="GeneID" id="115406882"/>
<name>A0A672JFC5_SALFA</name>